<keyword evidence="3" id="KW-1185">Reference proteome</keyword>
<dbReference type="Gene3D" id="1.20.1250.20">
    <property type="entry name" value="MFS general substrate transporter like domains"/>
    <property type="match status" value="1"/>
</dbReference>
<feature type="transmembrane region" description="Helical" evidence="1">
    <location>
        <begin position="52"/>
        <end position="71"/>
    </location>
</feature>
<dbReference type="RefSeq" id="WP_169101913.1">
    <property type="nucleotide sequence ID" value="NZ_JABBVZ010000083.1"/>
</dbReference>
<evidence type="ECO:0000313" key="2">
    <source>
        <dbReference type="EMBL" id="NMP24091.1"/>
    </source>
</evidence>
<feature type="transmembrane region" description="Helical" evidence="1">
    <location>
        <begin position="195"/>
        <end position="215"/>
    </location>
</feature>
<sequence>MFLASNFVGAWFWDIGTGLRPILLFYALLFVAMVTVFGLASKIRGRVSSPALMTLGIILNALYLALLLILKTKTREFFVPLAILDGLSSSFYWLSLFVLASSWVESGQASWYNSWTGTLEAILGLLAPPLSGWIIQALPGLTGYRTVFFIAFVALLACAWLILTAHHRIRAEDLPASQSVSTAIIPEWRRLGWSFWALGMRDGLYFFVPSLLLFIVTNNAVLLGTFSAMQAAIEGVVFWALTRWSHALSGDKGLFIATLVALTALGVIFLPLNAWVLFLLGAAIALSYPSFKVRLESAALDTIGRHSQNDADRMGLTGAKEVWINVGRLMSLGIVLLIVTLVGKQDLRALRWTLGLWSLVPVLLYLTARRLPQPQTTAQ</sequence>
<feature type="transmembrane region" description="Helical" evidence="1">
    <location>
        <begin position="20"/>
        <end position="40"/>
    </location>
</feature>
<dbReference type="SUPFAM" id="SSF103473">
    <property type="entry name" value="MFS general substrate transporter"/>
    <property type="match status" value="1"/>
</dbReference>
<keyword evidence="1" id="KW-0472">Membrane</keyword>
<dbReference type="Proteomes" id="UP000533476">
    <property type="component" value="Unassembled WGS sequence"/>
</dbReference>
<feature type="transmembrane region" description="Helical" evidence="1">
    <location>
        <begin position="322"/>
        <end position="342"/>
    </location>
</feature>
<keyword evidence="1" id="KW-0812">Transmembrane</keyword>
<feature type="transmembrane region" description="Helical" evidence="1">
    <location>
        <begin position="253"/>
        <end position="286"/>
    </location>
</feature>
<feature type="transmembrane region" description="Helical" evidence="1">
    <location>
        <begin position="349"/>
        <end position="368"/>
    </location>
</feature>
<dbReference type="EMBL" id="JABBVZ010000083">
    <property type="protein sequence ID" value="NMP24091.1"/>
    <property type="molecule type" value="Genomic_DNA"/>
</dbReference>
<evidence type="ECO:0000313" key="3">
    <source>
        <dbReference type="Proteomes" id="UP000533476"/>
    </source>
</evidence>
<comment type="caution">
    <text evidence="2">The sequence shown here is derived from an EMBL/GenBank/DDBJ whole genome shotgun (WGS) entry which is preliminary data.</text>
</comment>
<proteinExistence type="predicted"/>
<dbReference type="InterPro" id="IPR036259">
    <property type="entry name" value="MFS_trans_sf"/>
</dbReference>
<accession>A0A7Y0Q4J7</accession>
<reference evidence="2 3" key="1">
    <citation type="submission" date="2020-04" db="EMBL/GenBank/DDBJ databases">
        <authorList>
            <person name="Zhang R."/>
            <person name="Schippers A."/>
        </authorList>
    </citation>
    <scope>NUCLEOTIDE SEQUENCE [LARGE SCALE GENOMIC DNA]</scope>
    <source>
        <strain evidence="2 3">DSM 109850</strain>
    </source>
</reference>
<organism evidence="2 3">
    <name type="scientific">Sulfobacillus harzensis</name>
    <dbReference type="NCBI Taxonomy" id="2729629"/>
    <lineage>
        <taxon>Bacteria</taxon>
        <taxon>Bacillati</taxon>
        <taxon>Bacillota</taxon>
        <taxon>Clostridia</taxon>
        <taxon>Eubacteriales</taxon>
        <taxon>Clostridiales Family XVII. Incertae Sedis</taxon>
        <taxon>Sulfobacillus</taxon>
    </lineage>
</organism>
<name>A0A7Y0Q4J7_9FIRM</name>
<dbReference type="AlphaFoldDB" id="A0A7Y0Q4J7"/>
<keyword evidence="1" id="KW-1133">Transmembrane helix</keyword>
<feature type="transmembrane region" description="Helical" evidence="1">
    <location>
        <begin position="77"/>
        <end position="100"/>
    </location>
</feature>
<protein>
    <submittedName>
        <fullName evidence="2">MFS transporter</fullName>
    </submittedName>
</protein>
<evidence type="ECO:0000256" key="1">
    <source>
        <dbReference type="SAM" id="Phobius"/>
    </source>
</evidence>
<gene>
    <name evidence="2" type="ORF">HIJ39_17300</name>
</gene>
<feature type="transmembrane region" description="Helical" evidence="1">
    <location>
        <begin position="147"/>
        <end position="165"/>
    </location>
</feature>